<evidence type="ECO:0000313" key="2">
    <source>
        <dbReference type="Proteomes" id="UP000254569"/>
    </source>
</evidence>
<sequence>MTLAELMSTARDTVTVERVFSKPFEKDGVTVITAATITGGMGGGGGSSADGENGEGGGFGVGARPAGAYVVKDGKVSWQPAVDVNRLVRSVAGVVITFLITRAVVERGRAGRRR</sequence>
<dbReference type="RefSeq" id="WP_064065338.1">
    <property type="nucleotide sequence ID" value="NZ_LPZN01000066.1"/>
</dbReference>
<proteinExistence type="predicted"/>
<name>A0A379M1S8_9NOCA</name>
<gene>
    <name evidence="1" type="ORF">NCTC13296_03125</name>
</gene>
<dbReference type="OrthoDB" id="3830295at2"/>
<protein>
    <submittedName>
        <fullName evidence="1">Uncharacterized conserved protein</fullName>
    </submittedName>
</protein>
<accession>A0A379M1S8</accession>
<dbReference type="Proteomes" id="UP000254569">
    <property type="component" value="Unassembled WGS sequence"/>
</dbReference>
<dbReference type="AlphaFoldDB" id="A0A379M1S8"/>
<dbReference type="EMBL" id="UGVI01000001">
    <property type="protein sequence ID" value="SUE16257.1"/>
    <property type="molecule type" value="Genomic_DNA"/>
</dbReference>
<reference evidence="1 2" key="1">
    <citation type="submission" date="2018-06" db="EMBL/GenBank/DDBJ databases">
        <authorList>
            <consortium name="Pathogen Informatics"/>
            <person name="Doyle S."/>
        </authorList>
    </citation>
    <scope>NUCLEOTIDE SEQUENCE [LARGE SCALE GENOMIC DNA]</scope>
    <source>
        <strain evidence="1 2">NCTC13296</strain>
    </source>
</reference>
<organism evidence="1 2">
    <name type="scientific">Rhodococcus gordoniae</name>
    <dbReference type="NCBI Taxonomy" id="223392"/>
    <lineage>
        <taxon>Bacteria</taxon>
        <taxon>Bacillati</taxon>
        <taxon>Actinomycetota</taxon>
        <taxon>Actinomycetes</taxon>
        <taxon>Mycobacteriales</taxon>
        <taxon>Nocardiaceae</taxon>
        <taxon>Rhodococcus</taxon>
    </lineage>
</organism>
<evidence type="ECO:0000313" key="1">
    <source>
        <dbReference type="EMBL" id="SUE16257.1"/>
    </source>
</evidence>
<keyword evidence="2" id="KW-1185">Reference proteome</keyword>